<keyword evidence="1" id="KW-0732">Signal</keyword>
<evidence type="ECO:0000313" key="2">
    <source>
        <dbReference type="EMBL" id="CDW37936.1"/>
    </source>
</evidence>
<reference evidence="2" key="1">
    <citation type="submission" date="2014-05" db="EMBL/GenBank/DDBJ databases">
        <authorList>
            <person name="Chronopoulou M."/>
        </authorList>
    </citation>
    <scope>NUCLEOTIDE SEQUENCE</scope>
    <source>
        <tissue evidence="2">Whole organism</tissue>
    </source>
</reference>
<feature type="chain" id="PRO_5005488828" evidence="1">
    <location>
        <begin position="21"/>
        <end position="154"/>
    </location>
</feature>
<sequence>MRGFLSLSLLILLGVLTVSGYPNQHQHKRRVAQRYTPTHPFGRIQQFHNGVVDFRRRRFSSRPRKNRFFGPAPLKNKPFDERRFRHPLSNFRSAPKKVIHVAKLPLNLRREIKEPSSLKTVPNFYYMKAEDIPGFSRFTLNDVIQPESSFATLN</sequence>
<name>A0A0K2UJV1_LEPSM</name>
<dbReference type="AlphaFoldDB" id="A0A0K2UJV1"/>
<feature type="signal peptide" evidence="1">
    <location>
        <begin position="1"/>
        <end position="20"/>
    </location>
</feature>
<protein>
    <submittedName>
        <fullName evidence="2">Uncharacterized protein</fullName>
    </submittedName>
</protein>
<evidence type="ECO:0000256" key="1">
    <source>
        <dbReference type="SAM" id="SignalP"/>
    </source>
</evidence>
<accession>A0A0K2UJV1</accession>
<organism evidence="2">
    <name type="scientific">Lepeophtheirus salmonis</name>
    <name type="common">Salmon louse</name>
    <name type="synonym">Caligus salmonis</name>
    <dbReference type="NCBI Taxonomy" id="72036"/>
    <lineage>
        <taxon>Eukaryota</taxon>
        <taxon>Metazoa</taxon>
        <taxon>Ecdysozoa</taxon>
        <taxon>Arthropoda</taxon>
        <taxon>Crustacea</taxon>
        <taxon>Multicrustacea</taxon>
        <taxon>Hexanauplia</taxon>
        <taxon>Copepoda</taxon>
        <taxon>Siphonostomatoida</taxon>
        <taxon>Caligidae</taxon>
        <taxon>Lepeophtheirus</taxon>
    </lineage>
</organism>
<proteinExistence type="predicted"/>
<dbReference type="EMBL" id="HACA01020575">
    <property type="protein sequence ID" value="CDW37936.1"/>
    <property type="molecule type" value="Transcribed_RNA"/>
</dbReference>